<protein>
    <submittedName>
        <fullName evidence="1">Uncharacterized protein</fullName>
    </submittedName>
</protein>
<reference evidence="1" key="1">
    <citation type="submission" date="2018-05" db="EMBL/GenBank/DDBJ databases">
        <authorList>
            <person name="Lanie J.A."/>
            <person name="Ng W.-L."/>
            <person name="Kazmierczak K.M."/>
            <person name="Andrzejewski T.M."/>
            <person name="Davidsen T.M."/>
            <person name="Wayne K.J."/>
            <person name="Tettelin H."/>
            <person name="Glass J.I."/>
            <person name="Rusch D."/>
            <person name="Podicherti R."/>
            <person name="Tsui H.-C.T."/>
            <person name="Winkler M.E."/>
        </authorList>
    </citation>
    <scope>NUCLEOTIDE SEQUENCE</scope>
</reference>
<sequence>MEVNRYLIRLTKWTLLALAIVVTLSIVAKAEVNSDLRDQYGQQEAGMDYNGVNPGMDKLCLKYEDCPEWDGNPDTKVYYDLMKLSNGTGVIAKSDFNWNVHLYTCHINELLDSINGEGAFERLAILSAKDGMIPCPIGVNPHWTYDWELHILKSRLTRLTKLWP</sequence>
<organism evidence="1">
    <name type="scientific">marine metagenome</name>
    <dbReference type="NCBI Taxonomy" id="408172"/>
    <lineage>
        <taxon>unclassified sequences</taxon>
        <taxon>metagenomes</taxon>
        <taxon>ecological metagenomes</taxon>
    </lineage>
</organism>
<name>A0A382VWR5_9ZZZZ</name>
<dbReference type="AlphaFoldDB" id="A0A382VWR5"/>
<dbReference type="EMBL" id="UINC01155144">
    <property type="protein sequence ID" value="SVD50830.1"/>
    <property type="molecule type" value="Genomic_DNA"/>
</dbReference>
<gene>
    <name evidence="1" type="ORF">METZ01_LOCUS403684</name>
</gene>
<feature type="non-terminal residue" evidence="1">
    <location>
        <position position="164"/>
    </location>
</feature>
<evidence type="ECO:0000313" key="1">
    <source>
        <dbReference type="EMBL" id="SVD50830.1"/>
    </source>
</evidence>
<accession>A0A382VWR5</accession>
<proteinExistence type="predicted"/>